<keyword evidence="1" id="KW-0143">Chaperone</keyword>
<dbReference type="InterPro" id="IPR050289">
    <property type="entry name" value="TorD/DmsD_chaperones"/>
</dbReference>
<organism evidence="2 3">
    <name type="scientific">Denitrobacterium detoxificans</name>
    <dbReference type="NCBI Taxonomy" id="79604"/>
    <lineage>
        <taxon>Bacteria</taxon>
        <taxon>Bacillati</taxon>
        <taxon>Actinomycetota</taxon>
        <taxon>Coriobacteriia</taxon>
        <taxon>Eggerthellales</taxon>
        <taxon>Eggerthellaceae</taxon>
        <taxon>Denitrobacterium</taxon>
    </lineage>
</organism>
<dbReference type="STRING" id="79604.AAY81_08330"/>
<proteinExistence type="predicted"/>
<dbReference type="PANTHER" id="PTHR34227:SF1">
    <property type="entry name" value="DIMETHYL SULFOXIDE REDUCTASE CHAPERONE-RELATED"/>
    <property type="match status" value="1"/>
</dbReference>
<dbReference type="RefSeq" id="WP_066663855.1">
    <property type="nucleotide sequence ID" value="NZ_CP011402.1"/>
</dbReference>
<evidence type="ECO:0000256" key="1">
    <source>
        <dbReference type="ARBA" id="ARBA00023186"/>
    </source>
</evidence>
<dbReference type="KEGG" id="ddt:AAY81_08330"/>
<dbReference type="Pfam" id="PF02613">
    <property type="entry name" value="Nitrate_red_del"/>
    <property type="match status" value="1"/>
</dbReference>
<dbReference type="AlphaFoldDB" id="A0A172RZE7"/>
<name>A0A172RZE7_9ACTN</name>
<accession>A0A172RZE7</accession>
<sequence>MDVQDAKQLAEACKARAEFCGFLASVYFKELTEEQIEALSRIEFERDDSLVSRGYARIADYLKYRDSGTRQDLAVDYARVFLGAGQYDKITAPPYESVFTSDDGLLMQDARDKALSYYRTFGYDLPEGNTIPEDHISFELQFAALLAEESARVLEAGNYDRFAELVALQRGFFLYHQKNWFPRFCDAVDTHAQTDFYRAIALITRGYLEEEAAFLDGAAELAGVQGDAGDLHPAWMDEELPEAVAV</sequence>
<dbReference type="Proteomes" id="UP000182975">
    <property type="component" value="Unassembled WGS sequence"/>
</dbReference>
<dbReference type="InterPro" id="IPR036411">
    <property type="entry name" value="TorD-like_sf"/>
</dbReference>
<reference evidence="3" key="1">
    <citation type="submission" date="2016-10" db="EMBL/GenBank/DDBJ databases">
        <authorList>
            <person name="Varghese N."/>
        </authorList>
    </citation>
    <scope>NUCLEOTIDE SEQUENCE [LARGE SCALE GENOMIC DNA]</scope>
    <source>
        <strain evidence="3">DSM 21843</strain>
    </source>
</reference>
<evidence type="ECO:0000313" key="3">
    <source>
        <dbReference type="Proteomes" id="UP000182975"/>
    </source>
</evidence>
<dbReference type="OrthoDB" id="3197386at2"/>
<dbReference type="SUPFAM" id="SSF89155">
    <property type="entry name" value="TorD-like"/>
    <property type="match status" value="1"/>
</dbReference>
<protein>
    <submittedName>
        <fullName evidence="2">Chaperone TorD involved in molybdoenzyme TorA maturation</fullName>
    </submittedName>
</protein>
<dbReference type="Gene3D" id="1.10.3480.10">
    <property type="entry name" value="TorD-like"/>
    <property type="match status" value="1"/>
</dbReference>
<dbReference type="InterPro" id="IPR020945">
    <property type="entry name" value="DMSO/NO3_reduct_chaperone"/>
</dbReference>
<dbReference type="PANTHER" id="PTHR34227">
    <property type="entry name" value="CHAPERONE PROTEIN YCDY"/>
    <property type="match status" value="1"/>
</dbReference>
<evidence type="ECO:0000313" key="2">
    <source>
        <dbReference type="EMBL" id="SEO53475.1"/>
    </source>
</evidence>
<keyword evidence="3" id="KW-1185">Reference proteome</keyword>
<dbReference type="EMBL" id="FOEC01000002">
    <property type="protein sequence ID" value="SEO53475.1"/>
    <property type="molecule type" value="Genomic_DNA"/>
</dbReference>
<gene>
    <name evidence="2" type="ORF">SAMN02910314_00484</name>
</gene>
<dbReference type="PATRIC" id="fig|79604.3.peg.1670"/>